<dbReference type="InterPro" id="IPR054612">
    <property type="entry name" value="Phage_capsid-like_C"/>
</dbReference>
<name>A0A8S5RTE6_9CAUD</name>
<accession>A0A8S5RTE6</accession>
<dbReference type="InterPro" id="IPR024455">
    <property type="entry name" value="Phage_capsid"/>
</dbReference>
<dbReference type="GO" id="GO:0044423">
    <property type="term" value="C:virion component"/>
    <property type="evidence" value="ECO:0007669"/>
    <property type="project" value="UniProtKB-KW"/>
</dbReference>
<keyword evidence="2" id="KW-0946">Virion</keyword>
<comment type="subcellular location">
    <subcellularLocation>
        <location evidence="1">Virion</location>
    </subcellularLocation>
</comment>
<dbReference type="SUPFAM" id="SSF56563">
    <property type="entry name" value="Major capsid protein gp5"/>
    <property type="match status" value="1"/>
</dbReference>
<dbReference type="Gene3D" id="3.30.2400.10">
    <property type="entry name" value="Major capsid protein gp5"/>
    <property type="match status" value="1"/>
</dbReference>
<reference evidence="4" key="1">
    <citation type="journal article" date="2021" name="Proc. Natl. Acad. Sci. U.S.A.">
        <title>A Catalog of Tens of Thousands of Viruses from Human Metagenomes Reveals Hidden Associations with Chronic Diseases.</title>
        <authorList>
            <person name="Tisza M.J."/>
            <person name="Buck C.B."/>
        </authorList>
    </citation>
    <scope>NUCLEOTIDE SEQUENCE</scope>
    <source>
        <strain evidence="4">Ct7CH26</strain>
    </source>
</reference>
<evidence type="ECO:0000256" key="1">
    <source>
        <dbReference type="ARBA" id="ARBA00004328"/>
    </source>
</evidence>
<dbReference type="EMBL" id="BK057800">
    <property type="protein sequence ID" value="DAE92428.1"/>
    <property type="molecule type" value="Genomic_DNA"/>
</dbReference>
<dbReference type="NCBIfam" id="TIGR01554">
    <property type="entry name" value="major_cap_HK97"/>
    <property type="match status" value="1"/>
</dbReference>
<feature type="domain" description="Phage capsid-like C-terminal" evidence="3">
    <location>
        <begin position="121"/>
        <end position="385"/>
    </location>
</feature>
<evidence type="ECO:0000259" key="3">
    <source>
        <dbReference type="Pfam" id="PF05065"/>
    </source>
</evidence>
<sequence length="399" mass="44007">MSKLKTLKESRAAVFAKIDELRTAADGREMTSEEQERWNTLLAEYEQADRAVEAEERYVDIERRQAEQQYVRQTSGEQTDERRAEEYRTAFRDYLLRGAADISPEHRTLFEQRAGITGLSGGVIVPSSLADSIEVALKAYGGMFEAGSILTTSKGGDLIMPTVNDTDAKATVVAEYQQSTKSAPSFGSETLKAYTYRTPIVPVSLELLQDSAFDLEALLSGLLAESFGRGINYDLTRGDGKGKPKGIVEWATASDAQPAAAAITLDNIIDLVKGVDSSYARHGRFMFNRNTLYSLVKIKDTTGRYIWQEGAKDGTPPTLFGKPYILNDDLDDAVAGKTSVLFGDFSKFKIRMVKSFRVIRLNELLAEYLSIGLFGFARVDGILLDAGTHPVHKLVHKSA</sequence>
<evidence type="ECO:0000256" key="2">
    <source>
        <dbReference type="ARBA" id="ARBA00022844"/>
    </source>
</evidence>
<proteinExistence type="predicted"/>
<evidence type="ECO:0000313" key="4">
    <source>
        <dbReference type="EMBL" id="DAE92428.1"/>
    </source>
</evidence>
<dbReference type="Pfam" id="PF05065">
    <property type="entry name" value="Phage_capsid"/>
    <property type="match status" value="1"/>
</dbReference>
<protein>
    <submittedName>
        <fullName evidence="4">Major capsid protein</fullName>
    </submittedName>
</protein>
<organism evidence="4">
    <name type="scientific">Myoviridae sp. ct7CH26</name>
    <dbReference type="NCBI Taxonomy" id="2827604"/>
    <lineage>
        <taxon>Viruses</taxon>
        <taxon>Duplodnaviria</taxon>
        <taxon>Heunggongvirae</taxon>
        <taxon>Uroviricota</taxon>
        <taxon>Caudoviricetes</taxon>
    </lineage>
</organism>